<dbReference type="EMBL" id="WSFT01000029">
    <property type="protein sequence ID" value="MBS4538254.1"/>
    <property type="molecule type" value="Genomic_DNA"/>
</dbReference>
<keyword evidence="1" id="KW-0732">Signal</keyword>
<feature type="chain" id="PRO_5038733409" description="Lipoprotein" evidence="1">
    <location>
        <begin position="19"/>
        <end position="177"/>
    </location>
</feature>
<dbReference type="Proteomes" id="UP000724672">
    <property type="component" value="Unassembled WGS sequence"/>
</dbReference>
<evidence type="ECO:0008006" key="4">
    <source>
        <dbReference type="Google" id="ProtNLM"/>
    </source>
</evidence>
<gene>
    <name evidence="2" type="ORF">GOQ27_07250</name>
</gene>
<organism evidence="2 3">
    <name type="scientific">Anaeromonas frigoriresistens</name>
    <dbReference type="NCBI Taxonomy" id="2683708"/>
    <lineage>
        <taxon>Bacteria</taxon>
        <taxon>Bacillati</taxon>
        <taxon>Bacillota</taxon>
        <taxon>Tissierellia</taxon>
        <taxon>Tissierellales</taxon>
        <taxon>Thermohalobacteraceae</taxon>
        <taxon>Anaeromonas</taxon>
    </lineage>
</organism>
<dbReference type="PROSITE" id="PS51257">
    <property type="entry name" value="PROKAR_LIPOPROTEIN"/>
    <property type="match status" value="1"/>
</dbReference>
<dbReference type="RefSeq" id="WP_203366180.1">
    <property type="nucleotide sequence ID" value="NZ_WSFT01000029.1"/>
</dbReference>
<dbReference type="AlphaFoldDB" id="A0A942Z8Q7"/>
<proteinExistence type="predicted"/>
<sequence>MFKKVLVLIAILSLLLMGCDDLDSTNSQTTDSDDDEIYTIDLLELSEEEMGIYDEFKKNYDESELKGVEPLSICKMYLHAGYNKDYETQYELYIKDEEYVQWSKEEDMEFPEKDRMKSYEEFQSVENLKVDITEQKHANINWDHPEEVDSDGKPYRFGFNLVKNKDGIWKVHFMPLQ</sequence>
<reference evidence="2" key="1">
    <citation type="submission" date="2019-12" db="EMBL/GenBank/DDBJ databases">
        <title>Clostridiaceae gen. nov. sp. nov., isolated from sediment in Xinjiang, China.</title>
        <authorList>
            <person name="Zhang R."/>
        </authorList>
    </citation>
    <scope>NUCLEOTIDE SEQUENCE</scope>
    <source>
        <strain evidence="2">D2Q-11</strain>
    </source>
</reference>
<evidence type="ECO:0000256" key="1">
    <source>
        <dbReference type="SAM" id="SignalP"/>
    </source>
</evidence>
<evidence type="ECO:0000313" key="2">
    <source>
        <dbReference type="EMBL" id="MBS4538254.1"/>
    </source>
</evidence>
<keyword evidence="3" id="KW-1185">Reference proteome</keyword>
<evidence type="ECO:0000313" key="3">
    <source>
        <dbReference type="Proteomes" id="UP000724672"/>
    </source>
</evidence>
<protein>
    <recommendedName>
        <fullName evidence="4">Lipoprotein</fullName>
    </recommendedName>
</protein>
<feature type="signal peptide" evidence="1">
    <location>
        <begin position="1"/>
        <end position="18"/>
    </location>
</feature>
<accession>A0A942Z8Q7</accession>
<name>A0A942Z8Q7_9FIRM</name>
<comment type="caution">
    <text evidence="2">The sequence shown here is derived from an EMBL/GenBank/DDBJ whole genome shotgun (WGS) entry which is preliminary data.</text>
</comment>